<gene>
    <name evidence="2" type="ORF">SCP_0113450</name>
</gene>
<evidence type="ECO:0000313" key="3">
    <source>
        <dbReference type="Proteomes" id="UP000287166"/>
    </source>
</evidence>
<keyword evidence="3" id="KW-1185">Reference proteome</keyword>
<dbReference type="Proteomes" id="UP000287166">
    <property type="component" value="Unassembled WGS sequence"/>
</dbReference>
<feature type="compositionally biased region" description="Low complexity" evidence="1">
    <location>
        <begin position="1"/>
        <end position="16"/>
    </location>
</feature>
<dbReference type="AlphaFoldDB" id="A0A401G8E8"/>
<feature type="region of interest" description="Disordered" evidence="1">
    <location>
        <begin position="1"/>
        <end position="21"/>
    </location>
</feature>
<evidence type="ECO:0000313" key="2">
    <source>
        <dbReference type="EMBL" id="GBE78456.1"/>
    </source>
</evidence>
<dbReference type="GeneID" id="38775373"/>
<dbReference type="RefSeq" id="XP_027609369.1">
    <property type="nucleotide sequence ID" value="XM_027753568.1"/>
</dbReference>
<dbReference type="EMBL" id="BFAD01000001">
    <property type="protein sequence ID" value="GBE78456.1"/>
    <property type="molecule type" value="Genomic_DNA"/>
</dbReference>
<dbReference type="InParanoid" id="A0A401G8E8"/>
<sequence length="66" mass="7543">MRHSSKSLCLSSSSRSTNPKSNVTVANCGNLFKLSSIASQSNRLQETWERIWMYAVHSMGFRELQY</sequence>
<evidence type="ECO:0000256" key="1">
    <source>
        <dbReference type="SAM" id="MobiDB-lite"/>
    </source>
</evidence>
<proteinExistence type="predicted"/>
<name>A0A401G8E8_9APHY</name>
<comment type="caution">
    <text evidence="2">The sequence shown here is derived from an EMBL/GenBank/DDBJ whole genome shotgun (WGS) entry which is preliminary data.</text>
</comment>
<accession>A0A401G8E8</accession>
<reference evidence="2 3" key="1">
    <citation type="journal article" date="2018" name="Sci. Rep.">
        <title>Genome sequence of the cauliflower mushroom Sparassis crispa (Hanabiratake) and its association with beneficial usage.</title>
        <authorList>
            <person name="Kiyama R."/>
            <person name="Furutani Y."/>
            <person name="Kawaguchi K."/>
            <person name="Nakanishi T."/>
        </authorList>
    </citation>
    <scope>NUCLEOTIDE SEQUENCE [LARGE SCALE GENOMIC DNA]</scope>
</reference>
<protein>
    <submittedName>
        <fullName evidence="2">Uncharacterized protein</fullName>
    </submittedName>
</protein>
<organism evidence="2 3">
    <name type="scientific">Sparassis crispa</name>
    <dbReference type="NCBI Taxonomy" id="139825"/>
    <lineage>
        <taxon>Eukaryota</taxon>
        <taxon>Fungi</taxon>
        <taxon>Dikarya</taxon>
        <taxon>Basidiomycota</taxon>
        <taxon>Agaricomycotina</taxon>
        <taxon>Agaricomycetes</taxon>
        <taxon>Polyporales</taxon>
        <taxon>Sparassidaceae</taxon>
        <taxon>Sparassis</taxon>
    </lineage>
</organism>